<dbReference type="PROSITE" id="PS50910">
    <property type="entry name" value="HEPN"/>
    <property type="match status" value="1"/>
</dbReference>
<dbReference type="SMART" id="SM00748">
    <property type="entry name" value="HEPN"/>
    <property type="match status" value="1"/>
</dbReference>
<dbReference type="SUPFAM" id="SSF81593">
    <property type="entry name" value="Nucleotidyltransferase substrate binding subunit/domain"/>
    <property type="match status" value="1"/>
</dbReference>
<evidence type="ECO:0000313" key="2">
    <source>
        <dbReference type="EMBL" id="PIR71416.1"/>
    </source>
</evidence>
<gene>
    <name evidence="2" type="ORF">COU43_02825</name>
</gene>
<proteinExistence type="predicted"/>
<dbReference type="Pfam" id="PF05168">
    <property type="entry name" value="HEPN"/>
    <property type="match status" value="1"/>
</dbReference>
<name>A0A2H0TIP1_9BACT</name>
<reference evidence="3" key="1">
    <citation type="submission" date="2017-09" db="EMBL/GenBank/DDBJ databases">
        <title>Depth-based differentiation of microbial function through sediment-hosted aquifers and enrichment of novel symbionts in the deep terrestrial subsurface.</title>
        <authorList>
            <person name="Probst A.J."/>
            <person name="Ladd B."/>
            <person name="Jarett J.K."/>
            <person name="Geller-Mcgrath D.E."/>
            <person name="Sieber C.M.K."/>
            <person name="Emerson J.B."/>
            <person name="Anantharaman K."/>
            <person name="Thomas B.C."/>
            <person name="Malmstrom R."/>
            <person name="Stieglmeier M."/>
            <person name="Klingl A."/>
            <person name="Woyke T."/>
            <person name="Ryan C.M."/>
            <person name="Banfield J.F."/>
        </authorList>
    </citation>
    <scope>NUCLEOTIDE SEQUENCE [LARGE SCALE GENOMIC DNA]</scope>
</reference>
<dbReference type="AlphaFoldDB" id="A0A2H0TIP1"/>
<dbReference type="Proteomes" id="UP000228909">
    <property type="component" value="Unassembled WGS sequence"/>
</dbReference>
<accession>A0A2H0TIP1</accession>
<protein>
    <recommendedName>
        <fullName evidence="1">HEPN domain-containing protein</fullName>
    </recommendedName>
</protein>
<dbReference type="EMBL" id="PFCK01000079">
    <property type="protein sequence ID" value="PIR71416.1"/>
    <property type="molecule type" value="Genomic_DNA"/>
</dbReference>
<feature type="domain" description="HEPN" evidence="1">
    <location>
        <begin position="8"/>
        <end position="127"/>
    </location>
</feature>
<sequence>MAKADFLKEKAEDFFEDAKYDISRKKWFLAAFHLEQTCQLYLKYCLFKEYGDYPKIHSLNELFDELKKGFPQKSKEIGKIQKDKASVIGDLNQAYITSRYLPVDFAQQQIEKMLEFTTDLIKFLKKL</sequence>
<evidence type="ECO:0000259" key="1">
    <source>
        <dbReference type="PROSITE" id="PS50910"/>
    </source>
</evidence>
<evidence type="ECO:0000313" key="3">
    <source>
        <dbReference type="Proteomes" id="UP000228909"/>
    </source>
</evidence>
<organism evidence="2 3">
    <name type="scientific">Candidatus Nealsonbacteria bacterium CG10_big_fil_rev_8_21_14_0_10_37_25</name>
    <dbReference type="NCBI Taxonomy" id="1974711"/>
    <lineage>
        <taxon>Bacteria</taxon>
        <taxon>Candidatus Nealsoniibacteriota</taxon>
    </lineage>
</organism>
<comment type="caution">
    <text evidence="2">The sequence shown here is derived from an EMBL/GenBank/DDBJ whole genome shotgun (WGS) entry which is preliminary data.</text>
</comment>
<dbReference type="InterPro" id="IPR007842">
    <property type="entry name" value="HEPN_dom"/>
</dbReference>
<dbReference type="Gene3D" id="1.20.120.330">
    <property type="entry name" value="Nucleotidyltransferases domain 2"/>
    <property type="match status" value="1"/>
</dbReference>